<evidence type="ECO:0000256" key="3">
    <source>
        <dbReference type="SAM" id="SignalP"/>
    </source>
</evidence>
<feature type="signal peptide" evidence="3">
    <location>
        <begin position="1"/>
        <end position="31"/>
    </location>
</feature>
<sequence length="1413" mass="158988">MYYKRCADNVLVFSLALLSIYTSTLLPVVESCWGSSAPNIGAMTPDQKLLNGSQLLIECSLNNNTIEYDDNRYEVNSSMISFKFANQYYNEDRIRTISPTAAQLVVPEATVDDNGMYFCMLNISGLDHHPLVCVSHVIVGYKPQPVVDFKCISLYYRKLHCSWTPPYNPIATTYHLEDSVHNTSPSNYLVRKCGIIGENSCEWTTDTDPPYRNTVLKFHLILTGQNHFGRHSQVFVVDHYSIIKPNIPKNLMTVDVTTNKISLVWKPPEYIEYDEELLEAIVYEVQYHWRVPNTSNQNQNSRPVIIDGIHNTSIVLTDLIPYMSYNISIRCKTIQSKSSEYWSDFKSITVLTKPDVPYLAPELIRESFQTDKNMEGMRSITLFWKEIPIEYRNGKDFHYSIEYKEQMYRKQRASNLLDKGFNDMIISHNTSYTLTHMKSNVAYTFKITGVNAQGVSRNSSTITVNRNDIIAHKPLNIDVYSFGGGRYEVQWTEPRNNTMSGSVVNYTVFWCRTLRPRPFPCDGAIDWVHTNNKSIALELPDIRSNYQFAVSANTLTTTSGMSWAECIVPIDGRLDKLSEVHLKGLNSTSIAVSWKLGCPAQKRVVEGYKINYCKLEILDICTQSGSRHITVNNSVESYTLSGLLPFTKYKITVVSFSDSGPSDESDPKFETTEHDSPEDAPSSLEVANITSDSLSLSWRPPKLPNGKIFSYEIKCNHNVYKEDKVSHICNADGCSKTINGLKSFWIYDIQVRACNNDALCSPYTPSKAIKTSAWIPQQMDPPRSEVFNTTSVRISWSAPVLANGPIDYYNLELIRTDNSTALRVRSGMANGPIDYYNLELIRTDNSTALYNISGKQRDYYLSLDCGSGRDESVEYRQQYSVRIRAVNVVHNDTELVGVYSETANLNACLFNDRNIVTIIGLVAGGTFGLMLLVMVLVVLVRWMKRHIRSINSLNIELPKGLEVPQLVTDQSDRDNRDGGFSPFARNDSIPNMVVPNNDGDDDDSFKNRHGSGLSHTSNSSTEGLIYRNTPNKGNDNFLRMASHDSGQHESVSSHMSGGEAHMSSDSGVEIDAQLLSIDIEAQHINRISPKPPLPILDEISSRNSDSSGSKDSGLDINAGLVRKQRKRKPKNMKTNSKISSIIMPTRTEVQNPLYDIQNPMGHAVCIYSLLANSEPSLCEPALREDDNILSDLTKFTKPEMAKSLTNIIQSCGPSDPKVNCIICETNNTSNRTSSPNCPYYKYGIKRQNHIPNNYVTNFTPEKGNKMDAKPTNGYITIDSIMDSRQTLPPKPLKKRLEHDWSQNSYDAEVSSTSSNGDNDHTDVSNPTNFTHNCVNFTDCQKIQNTDNTTDTQTNAICINNSSIYPLRTSSQEVDDECETHLSDSEEWTALSGAKQSPTNESNVFVRDRNQTDM</sequence>
<organism evidence="6">
    <name type="scientific">Oppiella nova</name>
    <dbReference type="NCBI Taxonomy" id="334625"/>
    <lineage>
        <taxon>Eukaryota</taxon>
        <taxon>Metazoa</taxon>
        <taxon>Ecdysozoa</taxon>
        <taxon>Arthropoda</taxon>
        <taxon>Chelicerata</taxon>
        <taxon>Arachnida</taxon>
        <taxon>Acari</taxon>
        <taxon>Acariformes</taxon>
        <taxon>Sarcoptiformes</taxon>
        <taxon>Oribatida</taxon>
        <taxon>Brachypylina</taxon>
        <taxon>Oppioidea</taxon>
        <taxon>Oppiidae</taxon>
        <taxon>Oppiella</taxon>
    </lineage>
</organism>
<accession>A0A7R9LU82</accession>
<evidence type="ECO:0000256" key="1">
    <source>
        <dbReference type="SAM" id="MobiDB-lite"/>
    </source>
</evidence>
<feature type="domain" description="Fibronectin type-III" evidence="5">
    <location>
        <begin position="576"/>
        <end position="675"/>
    </location>
</feature>
<feature type="region of interest" description="Disordered" evidence="1">
    <location>
        <begin position="657"/>
        <end position="684"/>
    </location>
</feature>
<dbReference type="InterPro" id="IPR013783">
    <property type="entry name" value="Ig-like_fold"/>
</dbReference>
<dbReference type="SMART" id="SM00060">
    <property type="entry name" value="FN3"/>
    <property type="match status" value="7"/>
</dbReference>
<dbReference type="OrthoDB" id="6513570at2759"/>
<dbReference type="CDD" id="cd00063">
    <property type="entry name" value="FN3"/>
    <property type="match status" value="5"/>
</dbReference>
<feature type="region of interest" description="Disordered" evidence="1">
    <location>
        <begin position="967"/>
        <end position="1064"/>
    </location>
</feature>
<reference evidence="6" key="1">
    <citation type="submission" date="2020-11" db="EMBL/GenBank/DDBJ databases">
        <authorList>
            <person name="Tran Van P."/>
        </authorList>
    </citation>
    <scope>NUCLEOTIDE SEQUENCE</scope>
</reference>
<feature type="compositionally biased region" description="Basic and acidic residues" evidence="1">
    <location>
        <begin position="665"/>
        <end position="677"/>
    </location>
</feature>
<feature type="domain" description="Fibronectin type-III" evidence="5">
    <location>
        <begin position="247"/>
        <end position="355"/>
    </location>
</feature>
<dbReference type="InterPro" id="IPR036116">
    <property type="entry name" value="FN3_sf"/>
</dbReference>
<feature type="compositionally biased region" description="Basic residues" evidence="1">
    <location>
        <begin position="1122"/>
        <end position="1131"/>
    </location>
</feature>
<evidence type="ECO:0000313" key="6">
    <source>
        <dbReference type="EMBL" id="CAD7647989.1"/>
    </source>
</evidence>
<keyword evidence="3" id="KW-0732">Signal</keyword>
<dbReference type="PANTHER" id="PTHR46957">
    <property type="entry name" value="CYTOKINE RECEPTOR"/>
    <property type="match status" value="1"/>
</dbReference>
<keyword evidence="7" id="KW-1185">Reference proteome</keyword>
<feature type="compositionally biased region" description="Low complexity" evidence="1">
    <location>
        <begin position="1101"/>
        <end position="1111"/>
    </location>
</feature>
<gene>
    <name evidence="6" type="ORF">ONB1V03_LOCUS6534</name>
</gene>
<proteinExistence type="predicted"/>
<feature type="transmembrane region" description="Helical" evidence="2">
    <location>
        <begin position="915"/>
        <end position="940"/>
    </location>
</feature>
<dbReference type="Pfam" id="PF00041">
    <property type="entry name" value="fn3"/>
    <property type="match status" value="3"/>
</dbReference>
<feature type="domain" description="Fibronectin type-III" evidence="5">
    <location>
        <begin position="680"/>
        <end position="774"/>
    </location>
</feature>
<feature type="domain" description="Fibronectin type-III" evidence="5">
    <location>
        <begin position="360"/>
        <end position="469"/>
    </location>
</feature>
<dbReference type="InterPro" id="IPR007110">
    <property type="entry name" value="Ig-like_dom"/>
</dbReference>
<dbReference type="InterPro" id="IPR050713">
    <property type="entry name" value="RTP_Phos/Ushers"/>
</dbReference>
<feature type="region of interest" description="Disordered" evidence="1">
    <location>
        <begin position="1281"/>
        <end position="1323"/>
    </location>
</feature>
<keyword evidence="2" id="KW-0812">Transmembrane</keyword>
<dbReference type="PROSITE" id="PS50835">
    <property type="entry name" value="IG_LIKE"/>
    <property type="match status" value="1"/>
</dbReference>
<feature type="compositionally biased region" description="Polar residues" evidence="1">
    <location>
        <begin position="1013"/>
        <end position="1034"/>
    </location>
</feature>
<dbReference type="InterPro" id="IPR003961">
    <property type="entry name" value="FN3_dom"/>
</dbReference>
<dbReference type="Proteomes" id="UP000728032">
    <property type="component" value="Unassembled WGS sequence"/>
</dbReference>
<dbReference type="GO" id="GO:0016020">
    <property type="term" value="C:membrane"/>
    <property type="evidence" value="ECO:0007669"/>
    <property type="project" value="UniProtKB-SubCell"/>
</dbReference>
<feature type="domain" description="Ig-like" evidence="4">
    <location>
        <begin position="38"/>
        <end position="122"/>
    </location>
</feature>
<dbReference type="SUPFAM" id="SSF49265">
    <property type="entry name" value="Fibronectin type III"/>
    <property type="match status" value="5"/>
</dbReference>
<dbReference type="PROSITE" id="PS50853">
    <property type="entry name" value="FN3"/>
    <property type="match status" value="4"/>
</dbReference>
<keyword evidence="2" id="KW-0472">Membrane</keyword>
<evidence type="ECO:0008006" key="8">
    <source>
        <dbReference type="Google" id="ProtNLM"/>
    </source>
</evidence>
<dbReference type="PANTHER" id="PTHR46957:SF3">
    <property type="entry name" value="CYTOKINE RECEPTOR"/>
    <property type="match status" value="1"/>
</dbReference>
<feature type="region of interest" description="Disordered" evidence="1">
    <location>
        <begin position="1087"/>
        <end position="1138"/>
    </location>
</feature>
<keyword evidence="2" id="KW-1133">Transmembrane helix</keyword>
<feature type="chain" id="PRO_5036211311" description="Cytokine receptor" evidence="3">
    <location>
        <begin position="32"/>
        <end position="1413"/>
    </location>
</feature>
<dbReference type="EMBL" id="CAJPVJ010002959">
    <property type="protein sequence ID" value="CAG2167021.1"/>
    <property type="molecule type" value="Genomic_DNA"/>
</dbReference>
<feature type="compositionally biased region" description="Polar residues" evidence="1">
    <location>
        <begin position="1301"/>
        <end position="1316"/>
    </location>
</feature>
<evidence type="ECO:0000259" key="4">
    <source>
        <dbReference type="PROSITE" id="PS50835"/>
    </source>
</evidence>
<protein>
    <recommendedName>
        <fullName evidence="8">Cytokine receptor</fullName>
    </recommendedName>
</protein>
<evidence type="ECO:0000313" key="7">
    <source>
        <dbReference type="Proteomes" id="UP000728032"/>
    </source>
</evidence>
<dbReference type="Gene3D" id="2.60.40.10">
    <property type="entry name" value="Immunoglobulins"/>
    <property type="match status" value="6"/>
</dbReference>
<evidence type="ECO:0000259" key="5">
    <source>
        <dbReference type="PROSITE" id="PS50853"/>
    </source>
</evidence>
<name>A0A7R9LU82_9ACAR</name>
<dbReference type="EMBL" id="OC917784">
    <property type="protein sequence ID" value="CAD7647989.1"/>
    <property type="molecule type" value="Genomic_DNA"/>
</dbReference>
<evidence type="ECO:0000256" key="2">
    <source>
        <dbReference type="SAM" id="Phobius"/>
    </source>
</evidence>